<evidence type="ECO:0000313" key="2">
    <source>
        <dbReference type="EMBL" id="AGA77058.1"/>
    </source>
</evidence>
<keyword evidence="1" id="KW-0732">Signal</keyword>
<dbReference type="AlphaFoldDB" id="L0FVM4"/>
<dbReference type="EMBL" id="CP003346">
    <property type="protein sequence ID" value="AGA77058.1"/>
    <property type="molecule type" value="Genomic_DNA"/>
</dbReference>
<dbReference type="PATRIC" id="fig|926556.3.peg.787"/>
<dbReference type="OrthoDB" id="1443240at2"/>
<organism evidence="2 3">
    <name type="scientific">Echinicola vietnamensis (strain DSM 17526 / LMG 23754 / KMM 6221)</name>
    <dbReference type="NCBI Taxonomy" id="926556"/>
    <lineage>
        <taxon>Bacteria</taxon>
        <taxon>Pseudomonadati</taxon>
        <taxon>Bacteroidota</taxon>
        <taxon>Cytophagia</taxon>
        <taxon>Cytophagales</taxon>
        <taxon>Cyclobacteriaceae</taxon>
        <taxon>Echinicola</taxon>
    </lineage>
</organism>
<dbReference type="eggNOG" id="COG3210">
    <property type="taxonomic scope" value="Bacteria"/>
</dbReference>
<protein>
    <recommendedName>
        <fullName evidence="4">G8 domain-containing protein</fullName>
    </recommendedName>
</protein>
<proteinExistence type="predicted"/>
<accession>L0FVM4</accession>
<reference evidence="3" key="1">
    <citation type="submission" date="2012-02" db="EMBL/GenBank/DDBJ databases">
        <title>The complete genome of Echinicola vietnamensis DSM 17526.</title>
        <authorList>
            <person name="Lucas S."/>
            <person name="Copeland A."/>
            <person name="Lapidus A."/>
            <person name="Glavina del Rio T."/>
            <person name="Dalin E."/>
            <person name="Tice H."/>
            <person name="Bruce D."/>
            <person name="Goodwin L."/>
            <person name="Pitluck S."/>
            <person name="Peters L."/>
            <person name="Ovchinnikova G."/>
            <person name="Teshima H."/>
            <person name="Kyrpides N."/>
            <person name="Mavromatis K."/>
            <person name="Ivanova N."/>
            <person name="Brettin T."/>
            <person name="Detter J.C."/>
            <person name="Han C."/>
            <person name="Larimer F."/>
            <person name="Land M."/>
            <person name="Hauser L."/>
            <person name="Markowitz V."/>
            <person name="Cheng J.-F."/>
            <person name="Hugenholtz P."/>
            <person name="Woyke T."/>
            <person name="Wu D."/>
            <person name="Brambilla E."/>
            <person name="Klenk H.-P."/>
            <person name="Eisen J.A."/>
        </authorList>
    </citation>
    <scope>NUCLEOTIDE SEQUENCE [LARGE SCALE GENOMIC DNA]</scope>
    <source>
        <strain evidence="3">DSM 17526 / LMG 23754 / KMM 6221</strain>
    </source>
</reference>
<evidence type="ECO:0000256" key="1">
    <source>
        <dbReference type="SAM" id="SignalP"/>
    </source>
</evidence>
<feature type="signal peptide" evidence="1">
    <location>
        <begin position="1"/>
        <end position="23"/>
    </location>
</feature>
<evidence type="ECO:0000313" key="3">
    <source>
        <dbReference type="Proteomes" id="UP000010796"/>
    </source>
</evidence>
<feature type="chain" id="PRO_5003942770" description="G8 domain-containing protein" evidence="1">
    <location>
        <begin position="24"/>
        <end position="505"/>
    </location>
</feature>
<sequence>MKYKRHYLLSIVLFVVFSPQHVAFGQQDTYVPNNPGCNGQWIDGDCWDVTNPDPTCTVINAYPPGAGSCHTEIIINDDLTRITSLTISGSTDIYINNGATLTFGNNLTINDGHPLNVFIEEPSSSINIVSTLTVSDQATFSISGDPDRLPSDPITNYAHIGDVEIDGAGTIAIDENAGVDIEGVLDIHNPSNEDDFFALIAVEGAFYTTSIIVRGNSHLEFEVAENSTVIASEPEGTLDMNGNSSMTFIGDYYDTDGDADGTSIVEVGGNMDTNGSGALITADDATIYTCYTFPDGIATSTDHEGQFFEGECGIVPVVWLEFSAEFDPSTGYVKLDWATAKEWESSHFEIERTHDSNEDFQKVGQLRATGWTDQPSTYHYRDKLDRLLSDKLYYRIKQVDFDESFSYTKVITVDLPLRTPNQWTAFPNPSAEQLFLRSPKNFFSTDSQVNVRVYAPATSANIGPVSIPHDEIIPLHTLLAKAPKGLLILEINWNDRTEHIKILHR</sequence>
<dbReference type="HOGENOM" id="CLU_474674_0_0_10"/>
<keyword evidence="3" id="KW-1185">Reference proteome</keyword>
<evidence type="ECO:0008006" key="4">
    <source>
        <dbReference type="Google" id="ProtNLM"/>
    </source>
</evidence>
<dbReference type="KEGG" id="evi:Echvi_0783"/>
<dbReference type="RefSeq" id="WP_015264624.1">
    <property type="nucleotide sequence ID" value="NC_019904.1"/>
</dbReference>
<name>L0FVM4_ECHVK</name>
<dbReference type="Proteomes" id="UP000010796">
    <property type="component" value="Chromosome"/>
</dbReference>
<gene>
    <name evidence="2" type="ordered locus">Echvi_0783</name>
</gene>
<dbReference type="STRING" id="926556.Echvi_0783"/>